<evidence type="ECO:0000256" key="2">
    <source>
        <dbReference type="ARBA" id="ARBA00022723"/>
    </source>
</evidence>
<dbReference type="EMBL" id="JAZDWU010000010">
    <property type="protein sequence ID" value="KAK9989681.1"/>
    <property type="molecule type" value="Genomic_DNA"/>
</dbReference>
<feature type="compositionally biased region" description="Polar residues" evidence="7">
    <location>
        <begin position="54"/>
        <end position="109"/>
    </location>
</feature>
<feature type="compositionally biased region" description="Polar residues" evidence="7">
    <location>
        <begin position="199"/>
        <end position="210"/>
    </location>
</feature>
<name>A0AAW2BWC8_9ROSI</name>
<dbReference type="Proteomes" id="UP001459277">
    <property type="component" value="Unassembled WGS sequence"/>
</dbReference>
<dbReference type="InterPro" id="IPR036855">
    <property type="entry name" value="Znf_CCCH_sf"/>
</dbReference>
<evidence type="ECO:0000256" key="6">
    <source>
        <dbReference type="PROSITE-ProRule" id="PRU00723"/>
    </source>
</evidence>
<dbReference type="PROSITE" id="PS50103">
    <property type="entry name" value="ZF_C3H1"/>
    <property type="match status" value="1"/>
</dbReference>
<evidence type="ECO:0000259" key="8">
    <source>
        <dbReference type="PROSITE" id="PS50103"/>
    </source>
</evidence>
<feature type="region of interest" description="Disordered" evidence="7">
    <location>
        <begin position="199"/>
        <end position="220"/>
    </location>
</feature>
<keyword evidence="3 6" id="KW-0863">Zinc-finger</keyword>
<keyword evidence="5" id="KW-0539">Nucleus</keyword>
<dbReference type="PANTHER" id="PTHR46527:SF1">
    <property type="entry name" value="NUCLEOPORIN NUP42"/>
    <property type="match status" value="1"/>
</dbReference>
<dbReference type="SUPFAM" id="SSF90229">
    <property type="entry name" value="CCCH zinc finger"/>
    <property type="match status" value="1"/>
</dbReference>
<evidence type="ECO:0000256" key="5">
    <source>
        <dbReference type="ARBA" id="ARBA00023242"/>
    </source>
</evidence>
<protein>
    <recommendedName>
        <fullName evidence="8">C3H1-type domain-containing protein</fullName>
    </recommendedName>
</protein>
<dbReference type="PANTHER" id="PTHR46527">
    <property type="entry name" value="NUCLEOPORIN-LIKE PROTEIN 2"/>
    <property type="match status" value="1"/>
</dbReference>
<feature type="region of interest" description="Disordered" evidence="7">
    <location>
        <begin position="54"/>
        <end position="111"/>
    </location>
</feature>
<dbReference type="GO" id="GO:0005634">
    <property type="term" value="C:nucleus"/>
    <property type="evidence" value="ECO:0007669"/>
    <property type="project" value="UniProtKB-SubCell"/>
</dbReference>
<dbReference type="InterPro" id="IPR000571">
    <property type="entry name" value="Znf_CCCH"/>
</dbReference>
<evidence type="ECO:0000313" key="10">
    <source>
        <dbReference type="Proteomes" id="UP001459277"/>
    </source>
</evidence>
<dbReference type="Pfam" id="PF00642">
    <property type="entry name" value="zf-CCCH"/>
    <property type="match status" value="1"/>
</dbReference>
<dbReference type="Gene3D" id="4.10.1000.10">
    <property type="entry name" value="Zinc finger, CCCH-type"/>
    <property type="match status" value="1"/>
</dbReference>
<evidence type="ECO:0000256" key="4">
    <source>
        <dbReference type="ARBA" id="ARBA00022833"/>
    </source>
</evidence>
<evidence type="ECO:0000256" key="3">
    <source>
        <dbReference type="ARBA" id="ARBA00022771"/>
    </source>
</evidence>
<evidence type="ECO:0000256" key="1">
    <source>
        <dbReference type="ARBA" id="ARBA00004123"/>
    </source>
</evidence>
<feature type="domain" description="C3H1-type" evidence="8">
    <location>
        <begin position="2"/>
        <end position="29"/>
    </location>
</feature>
<reference evidence="9 10" key="1">
    <citation type="submission" date="2024-01" db="EMBL/GenBank/DDBJ databases">
        <title>A telomere-to-telomere, gap-free genome of sweet tea (Lithocarpus litseifolius).</title>
        <authorList>
            <person name="Zhou J."/>
        </authorList>
    </citation>
    <scope>NUCLEOTIDE SEQUENCE [LARGE SCALE GENOMIC DNA]</scope>
    <source>
        <strain evidence="9">Zhou-2022a</strain>
        <tissue evidence="9">Leaf</tissue>
    </source>
</reference>
<keyword evidence="4 6" id="KW-0862">Zinc</keyword>
<dbReference type="GO" id="GO:0008270">
    <property type="term" value="F:zinc ion binding"/>
    <property type="evidence" value="ECO:0007669"/>
    <property type="project" value="UniProtKB-KW"/>
</dbReference>
<proteinExistence type="predicted"/>
<dbReference type="InterPro" id="IPR051767">
    <property type="entry name" value="Nucleoporin_NUP42"/>
</dbReference>
<feature type="zinc finger region" description="C3H1-type" evidence="6">
    <location>
        <begin position="2"/>
        <end position="29"/>
    </location>
</feature>
<keyword evidence="2 6" id="KW-0479">Metal-binding</keyword>
<comment type="caution">
    <text evidence="9">The sequence shown here is derived from an EMBL/GenBank/DDBJ whole genome shotgun (WGS) entry which is preliminary data.</text>
</comment>
<dbReference type="AlphaFoldDB" id="A0AAW2BWC8"/>
<organism evidence="9 10">
    <name type="scientific">Lithocarpus litseifolius</name>
    <dbReference type="NCBI Taxonomy" id="425828"/>
    <lineage>
        <taxon>Eukaryota</taxon>
        <taxon>Viridiplantae</taxon>
        <taxon>Streptophyta</taxon>
        <taxon>Embryophyta</taxon>
        <taxon>Tracheophyta</taxon>
        <taxon>Spermatophyta</taxon>
        <taxon>Magnoliopsida</taxon>
        <taxon>eudicotyledons</taxon>
        <taxon>Gunneridae</taxon>
        <taxon>Pentapetalae</taxon>
        <taxon>rosids</taxon>
        <taxon>fabids</taxon>
        <taxon>Fagales</taxon>
        <taxon>Fagaceae</taxon>
        <taxon>Lithocarpus</taxon>
    </lineage>
</organism>
<accession>A0AAW2BWC8</accession>
<dbReference type="SMART" id="SM00356">
    <property type="entry name" value="ZnF_C3H1"/>
    <property type="match status" value="1"/>
</dbReference>
<keyword evidence="10" id="KW-1185">Reference proteome</keyword>
<evidence type="ECO:0000256" key="7">
    <source>
        <dbReference type="SAM" id="MobiDB-lite"/>
    </source>
</evidence>
<comment type="subcellular location">
    <subcellularLocation>
        <location evidence="1">Nucleus</location>
    </subcellularLocation>
</comment>
<gene>
    <name evidence="9" type="ORF">SO802_029920</name>
</gene>
<sequence length="393" mass="42723">MQHKKEICRNFQRGNCRYGESCRYIHGTQQQQHQQQPKSVVFGSNQQQNLNPFGFGVQNTSQSRGGTDTDFASKQNQPKPFQNTWTRSTSTTPGGALRQSDNSAQSANHKCTDPETCKRQIAEDFNNERPLWKLTCYAHTRNLPSEIVGDISYEELRAAAYDDNRRGVSLQSIVERERNLVNSKMVEFDNFLRKPNAVPPNSTLASQSPFSGARPNAFPGTAQNSAPPLVTSFSQLGASQIGGLGIMPSTPSNNAFAQPHAFPNSSQTSSAFGTNNFPYKSEGAFSFQNPTQTPGSSITSNTAGFSNGGNIIGGSNSFFPPVAPAQISISTSNNSPILTNGSNFNTGGPAITNVRLGNNLQMENASGESSIWLKEKWNRGEIPEEAPPDGFVW</sequence>
<evidence type="ECO:0000313" key="9">
    <source>
        <dbReference type="EMBL" id="KAK9989681.1"/>
    </source>
</evidence>